<keyword evidence="1" id="KW-0472">Membrane</keyword>
<sequence length="93" mass="10239">MKAIHIPTRCDDPLHVLIWSLDELVPIGVGLLFGMAIGKALLCGAIGYAVTFLYQKYKDGHADGYLIHIAYWMGAIPSTSKTLLNPFARRVLP</sequence>
<dbReference type="EMBL" id="VLKY01000019">
    <property type="protein sequence ID" value="TWI48958.1"/>
    <property type="molecule type" value="Genomic_DNA"/>
</dbReference>
<evidence type="ECO:0000256" key="1">
    <source>
        <dbReference type="SAM" id="Phobius"/>
    </source>
</evidence>
<name>A0A562PX40_9PSED</name>
<evidence type="ECO:0000313" key="2">
    <source>
        <dbReference type="EMBL" id="TWI48958.1"/>
    </source>
</evidence>
<dbReference type="AlphaFoldDB" id="A0A562PX40"/>
<proteinExistence type="predicted"/>
<dbReference type="RefSeq" id="WP_145145269.1">
    <property type="nucleotide sequence ID" value="NZ_VLKY01000019.1"/>
</dbReference>
<dbReference type="OrthoDB" id="9813422at2"/>
<organism evidence="2 3">
    <name type="scientific">Pseudomonas duriflava</name>
    <dbReference type="NCBI Taxonomy" id="459528"/>
    <lineage>
        <taxon>Bacteria</taxon>
        <taxon>Pseudomonadati</taxon>
        <taxon>Pseudomonadota</taxon>
        <taxon>Gammaproteobacteria</taxon>
        <taxon>Pseudomonadales</taxon>
        <taxon>Pseudomonadaceae</taxon>
        <taxon>Pseudomonas</taxon>
    </lineage>
</organism>
<accession>A0A562PX40</accession>
<comment type="caution">
    <text evidence="2">The sequence shown here is derived from an EMBL/GenBank/DDBJ whole genome shotgun (WGS) entry which is preliminary data.</text>
</comment>
<reference evidence="2 3" key="1">
    <citation type="journal article" date="2015" name="Stand. Genomic Sci.">
        <title>Genomic Encyclopedia of Bacterial and Archaeal Type Strains, Phase III: the genomes of soil and plant-associated and newly described type strains.</title>
        <authorList>
            <person name="Whitman W.B."/>
            <person name="Woyke T."/>
            <person name="Klenk H.P."/>
            <person name="Zhou Y."/>
            <person name="Lilburn T.G."/>
            <person name="Beck B.J."/>
            <person name="De Vos P."/>
            <person name="Vandamme P."/>
            <person name="Eisen J.A."/>
            <person name="Garrity G."/>
            <person name="Hugenholtz P."/>
            <person name="Kyrpides N.C."/>
        </authorList>
    </citation>
    <scope>NUCLEOTIDE SEQUENCE [LARGE SCALE GENOMIC DNA]</scope>
    <source>
        <strain evidence="2 3">CGMCC 1.6858</strain>
    </source>
</reference>
<keyword evidence="1" id="KW-0812">Transmembrane</keyword>
<evidence type="ECO:0000313" key="3">
    <source>
        <dbReference type="Proteomes" id="UP000316905"/>
    </source>
</evidence>
<protein>
    <submittedName>
        <fullName evidence="2">Conjugal transfer pilus assembly protein TraL</fullName>
    </submittedName>
</protein>
<keyword evidence="1" id="KW-1133">Transmembrane helix</keyword>
<gene>
    <name evidence="2" type="ORF">IQ22_04091</name>
</gene>
<dbReference type="Pfam" id="PF07178">
    <property type="entry name" value="TraL"/>
    <property type="match status" value="1"/>
</dbReference>
<feature type="transmembrane region" description="Helical" evidence="1">
    <location>
        <begin position="24"/>
        <end position="50"/>
    </location>
</feature>
<dbReference type="InterPro" id="IPR009838">
    <property type="entry name" value="T4SS_TraL"/>
</dbReference>
<keyword evidence="3" id="KW-1185">Reference proteome</keyword>
<dbReference type="Proteomes" id="UP000316905">
    <property type="component" value="Unassembled WGS sequence"/>
</dbReference>
<dbReference type="GO" id="GO:0019867">
    <property type="term" value="C:outer membrane"/>
    <property type="evidence" value="ECO:0007669"/>
    <property type="project" value="InterPro"/>
</dbReference>
<dbReference type="NCBIfam" id="TIGR02762">
    <property type="entry name" value="TraL_TIGR"/>
    <property type="match status" value="1"/>
</dbReference>